<dbReference type="InterPro" id="IPR040442">
    <property type="entry name" value="Pyrv_kinase-like_dom_sf"/>
</dbReference>
<keyword evidence="5 18" id="KW-0808">Transferase</keyword>
<evidence type="ECO:0000256" key="4">
    <source>
        <dbReference type="ARBA" id="ARBA00020138"/>
    </source>
</evidence>
<dbReference type="NCBIfam" id="TIGR01828">
    <property type="entry name" value="pyru_phos_dikin"/>
    <property type="match status" value="1"/>
</dbReference>
<feature type="binding site" evidence="13">
    <location>
        <position position="746"/>
    </location>
    <ligand>
        <name>substrate</name>
    </ligand>
</feature>
<gene>
    <name evidence="18" type="ORF">IAA83_10025</name>
</gene>
<feature type="domain" description="Pyruvate phosphate dikinase AMP/ATP-binding" evidence="16">
    <location>
        <begin position="304"/>
        <end position="352"/>
    </location>
</feature>
<proteinExistence type="inferred from homology"/>
<sequence length="880" mass="97794">MSTKYIYLFSEGNGSMRELLGGKGANLAEMTSMGMPVPRGFTISTEACTQYYADDRTINPEIEGQIMEYITKLEEITGKQFGSMSNPLLVSVRSGARASMPGMMDTILNLGLNDEVVEAFAKKTKNPRFAYDSYRRFIQMYSDVVMEVGKKYFEQLIDEMKEKRGVTQDTELTAKDLKELAEMFKAEYRTKLGEEFPQDPKEQLMGAVKAVFRSWDNPRAIYYRRMNDIPSSWGTAVNVQEMVFGNMGDTSGTGVAFTRNPATGEKKLFGEFLMNAQGEDVVAGVRTPQTIDQLKDVMPEVYDQFVDICHKLEYHYRDMQDMEFTIENKKLFMLQTRNGKRTAAAALKIACDLVDEGMITEQEAVAMIDPKSLDALLHPTFPKEELERAKPIGQGLAASPGAAAGRIVFTADDVVTWVDKGEKVILVRLETSPEDIEGMHFARGILTVRGGMTSHAAVVARGMGTCCVSGCGAIKMDEANKKFELGGKVYKEGDWISLDGSTGNIYGERLHTAEAEISGEFGRIMAWADKFRALQVRTNADTPKDARQAVNFGAEGIGLCRTEHMFFDPDRISAIRQMIVSDTVEQREKALSKLEPMQQADFEAIYEAMKGRPVTIRLLDPPLHEFVPTDPADIEALAKEMKISVEHLTNVIHSLHEFNPMMGHRGCRLDVTFPEIARMQTSAIIKAALAVRSRRPAWQIEPEIMVPLVGEARELAYVKNVIDATAQKLIKEAGSDMHYKVGTMIEIPRAALTADDIAKEAEFFSFGTNDLTQMTFGFSRDDAGKFLASYYDNKIYESDPFSKLDQAGVGRLVQMSCELGRKTRPDIKLGICGEQGGDPSTVEFCHNVGLTYVSCSPFRVPIARLAAAQAAIKAPRAMDK</sequence>
<dbReference type="NCBIfam" id="NF004531">
    <property type="entry name" value="PRK05878.1"/>
    <property type="match status" value="1"/>
</dbReference>
<evidence type="ECO:0000256" key="5">
    <source>
        <dbReference type="ARBA" id="ARBA00022679"/>
    </source>
</evidence>
<dbReference type="PANTHER" id="PTHR22931">
    <property type="entry name" value="PHOSPHOENOLPYRUVATE DIKINASE-RELATED"/>
    <property type="match status" value="1"/>
</dbReference>
<feature type="binding site" evidence="13">
    <location>
        <position position="769"/>
    </location>
    <ligand>
        <name>substrate</name>
    </ligand>
</feature>
<dbReference type="InterPro" id="IPR023151">
    <property type="entry name" value="PEP_util_CS"/>
</dbReference>
<dbReference type="GO" id="GO:0046872">
    <property type="term" value="F:metal ion binding"/>
    <property type="evidence" value="ECO:0007669"/>
    <property type="project" value="UniProtKB-UniRule"/>
</dbReference>
<reference evidence="18" key="2">
    <citation type="journal article" date="2021" name="PeerJ">
        <title>Extensive microbial diversity within the chicken gut microbiome revealed by metagenomics and culture.</title>
        <authorList>
            <person name="Gilroy R."/>
            <person name="Ravi A."/>
            <person name="Getino M."/>
            <person name="Pursley I."/>
            <person name="Horton D.L."/>
            <person name="Alikhan N.F."/>
            <person name="Baker D."/>
            <person name="Gharbi K."/>
            <person name="Hall N."/>
            <person name="Watson M."/>
            <person name="Adriaenssens E.M."/>
            <person name="Foster-Nyarko E."/>
            <person name="Jarju S."/>
            <person name="Secka A."/>
            <person name="Antonio M."/>
            <person name="Oren A."/>
            <person name="Chaudhuri R.R."/>
            <person name="La Ragione R."/>
            <person name="Hildebrand F."/>
            <person name="Pallen M.J."/>
        </authorList>
    </citation>
    <scope>NUCLEOTIDE SEQUENCE</scope>
    <source>
        <strain evidence="18">ChiBcec16-1751</strain>
    </source>
</reference>
<evidence type="ECO:0000256" key="1">
    <source>
        <dbReference type="ARBA" id="ARBA00001946"/>
    </source>
</evidence>
<feature type="binding site" evidence="13">
    <location>
        <position position="617"/>
    </location>
    <ligand>
        <name>substrate</name>
    </ligand>
</feature>
<dbReference type="Gene3D" id="3.30.470.20">
    <property type="entry name" value="ATP-grasp fold, B domain"/>
    <property type="match status" value="1"/>
</dbReference>
<dbReference type="InterPro" id="IPR036637">
    <property type="entry name" value="Phosphohistidine_dom_sf"/>
</dbReference>
<dbReference type="InterPro" id="IPR013815">
    <property type="entry name" value="ATP_grasp_subdomain_1"/>
</dbReference>
<feature type="domain" description="PEP-utilising enzyme C-terminal" evidence="17">
    <location>
        <begin position="519"/>
        <end position="870"/>
    </location>
</feature>
<feature type="binding site" evidence="13">
    <location>
        <position position="767"/>
    </location>
    <ligand>
        <name>substrate</name>
    </ligand>
</feature>
<feature type="domain" description="PEP-utilising enzyme mobile" evidence="15">
    <location>
        <begin position="422"/>
        <end position="503"/>
    </location>
</feature>
<dbReference type="InterPro" id="IPR010121">
    <property type="entry name" value="Pyruvate_phosphate_dikinase"/>
</dbReference>
<accession>A0A9D1FB20</accession>
<dbReference type="PROSITE" id="PS00370">
    <property type="entry name" value="PEP_ENZYMES_PHOS_SITE"/>
    <property type="match status" value="1"/>
</dbReference>
<evidence type="ECO:0000256" key="10">
    <source>
        <dbReference type="ARBA" id="ARBA00022842"/>
    </source>
</evidence>
<name>A0A9D1FB20_9FIRM</name>
<dbReference type="Pfam" id="PF02896">
    <property type="entry name" value="PEP-utilizers_C"/>
    <property type="match status" value="1"/>
</dbReference>
<evidence type="ECO:0000256" key="2">
    <source>
        <dbReference type="ARBA" id="ARBA00007837"/>
    </source>
</evidence>
<evidence type="ECO:0000256" key="3">
    <source>
        <dbReference type="ARBA" id="ARBA00011994"/>
    </source>
</evidence>
<keyword evidence="18" id="KW-0670">Pyruvate</keyword>
<evidence type="ECO:0000256" key="9">
    <source>
        <dbReference type="ARBA" id="ARBA00022840"/>
    </source>
</evidence>
<comment type="caution">
    <text evidence="18">The sequence shown here is derived from an EMBL/GenBank/DDBJ whole genome shotgun (WGS) entry which is preliminary data.</text>
</comment>
<dbReference type="EMBL" id="DVJJ01000150">
    <property type="protein sequence ID" value="HIS65684.1"/>
    <property type="molecule type" value="Genomic_DNA"/>
</dbReference>
<evidence type="ECO:0000313" key="19">
    <source>
        <dbReference type="Proteomes" id="UP000886741"/>
    </source>
</evidence>
<protein>
    <recommendedName>
        <fullName evidence="4 11">Pyruvate, phosphate dikinase</fullName>
        <ecNumber evidence="3 11">2.7.9.1</ecNumber>
    </recommendedName>
</protein>
<evidence type="ECO:0000256" key="13">
    <source>
        <dbReference type="PIRSR" id="PIRSR000853-2"/>
    </source>
</evidence>
<dbReference type="InterPro" id="IPR002192">
    <property type="entry name" value="PPDK_AMP/ATP-bd"/>
</dbReference>
<dbReference type="PROSITE" id="PS00742">
    <property type="entry name" value="PEP_ENZYMES_2"/>
    <property type="match status" value="1"/>
</dbReference>
<dbReference type="Gene3D" id="1.10.189.10">
    <property type="entry name" value="Pyruvate Phosphate Dikinase, domain 2"/>
    <property type="match status" value="1"/>
</dbReference>
<dbReference type="InterPro" id="IPR018274">
    <property type="entry name" value="PEP_util_AS"/>
</dbReference>
<comment type="cofactor">
    <cofactor evidence="1 11 14">
        <name>Mg(2+)</name>
        <dbReference type="ChEBI" id="CHEBI:18420"/>
    </cofactor>
</comment>
<evidence type="ECO:0000259" key="16">
    <source>
        <dbReference type="Pfam" id="PF01326"/>
    </source>
</evidence>
<feature type="domain" description="Pyruvate phosphate dikinase AMP/ATP-binding" evidence="16">
    <location>
        <begin position="58"/>
        <end position="292"/>
    </location>
</feature>
<dbReference type="GO" id="GO:0016301">
    <property type="term" value="F:kinase activity"/>
    <property type="evidence" value="ECO:0007669"/>
    <property type="project" value="UniProtKB-UniRule"/>
</dbReference>
<dbReference type="Pfam" id="PF01326">
    <property type="entry name" value="PPDK_N"/>
    <property type="match status" value="3"/>
</dbReference>
<feature type="binding site" evidence="13">
    <location>
        <position position="770"/>
    </location>
    <ligand>
        <name>substrate</name>
    </ligand>
</feature>
<feature type="binding site" evidence="14">
    <location>
        <position position="770"/>
    </location>
    <ligand>
        <name>Mg(2+)</name>
        <dbReference type="ChEBI" id="CHEBI:18420"/>
    </ligand>
</feature>
<evidence type="ECO:0000256" key="8">
    <source>
        <dbReference type="ARBA" id="ARBA00022777"/>
    </source>
</evidence>
<dbReference type="Proteomes" id="UP000886741">
    <property type="component" value="Unassembled WGS sequence"/>
</dbReference>
<dbReference type="Gene3D" id="1.20.80.30">
    <property type="match status" value="1"/>
</dbReference>
<feature type="domain" description="Pyruvate phosphate dikinase AMP/ATP-binding" evidence="16">
    <location>
        <begin position="18"/>
        <end position="55"/>
    </location>
</feature>
<dbReference type="GO" id="GO:0050242">
    <property type="term" value="F:pyruvate, phosphate dikinase activity"/>
    <property type="evidence" value="ECO:0007669"/>
    <property type="project" value="UniProtKB-UniRule"/>
</dbReference>
<keyword evidence="6 14" id="KW-0479">Metal-binding</keyword>
<organism evidence="18 19">
    <name type="scientific">Candidatus Avoscillospira avistercoris</name>
    <dbReference type="NCBI Taxonomy" id="2840707"/>
    <lineage>
        <taxon>Bacteria</taxon>
        <taxon>Bacillati</taxon>
        <taxon>Bacillota</taxon>
        <taxon>Clostridia</taxon>
        <taxon>Eubacteriales</taxon>
        <taxon>Oscillospiraceae</taxon>
        <taxon>Oscillospiraceae incertae sedis</taxon>
        <taxon>Candidatus Avoscillospira</taxon>
    </lineage>
</organism>
<dbReference type="Pfam" id="PF00391">
    <property type="entry name" value="PEP-utilizers"/>
    <property type="match status" value="1"/>
</dbReference>
<comment type="catalytic activity">
    <reaction evidence="11">
        <text>pyruvate + phosphate + ATP = phosphoenolpyruvate + AMP + diphosphate + H(+)</text>
        <dbReference type="Rhea" id="RHEA:10756"/>
        <dbReference type="ChEBI" id="CHEBI:15361"/>
        <dbReference type="ChEBI" id="CHEBI:15378"/>
        <dbReference type="ChEBI" id="CHEBI:30616"/>
        <dbReference type="ChEBI" id="CHEBI:33019"/>
        <dbReference type="ChEBI" id="CHEBI:43474"/>
        <dbReference type="ChEBI" id="CHEBI:58702"/>
        <dbReference type="ChEBI" id="CHEBI:456215"/>
        <dbReference type="EC" id="2.7.9.1"/>
    </reaction>
</comment>
<dbReference type="PIRSF" id="PIRSF000853">
    <property type="entry name" value="PPDK"/>
    <property type="match status" value="1"/>
</dbReference>
<evidence type="ECO:0000256" key="6">
    <source>
        <dbReference type="ARBA" id="ARBA00022723"/>
    </source>
</evidence>
<comment type="similarity">
    <text evidence="2 11">Belongs to the PEP-utilizing enzyme family.</text>
</comment>
<evidence type="ECO:0000259" key="15">
    <source>
        <dbReference type="Pfam" id="PF00391"/>
    </source>
</evidence>
<dbReference type="InterPro" id="IPR015813">
    <property type="entry name" value="Pyrv/PenolPyrv_kinase-like_dom"/>
</dbReference>
<dbReference type="Gene3D" id="3.30.1490.20">
    <property type="entry name" value="ATP-grasp fold, A domain"/>
    <property type="match status" value="1"/>
</dbReference>
<dbReference type="InterPro" id="IPR000121">
    <property type="entry name" value="PEP_util_C"/>
</dbReference>
<feature type="binding site" evidence="14">
    <location>
        <position position="746"/>
    </location>
    <ligand>
        <name>Mg(2+)</name>
        <dbReference type="ChEBI" id="CHEBI:18420"/>
    </ligand>
</feature>
<feature type="binding site" evidence="13">
    <location>
        <position position="768"/>
    </location>
    <ligand>
        <name>substrate</name>
    </ligand>
</feature>
<evidence type="ECO:0000256" key="12">
    <source>
        <dbReference type="PIRSR" id="PIRSR000853-1"/>
    </source>
</evidence>
<dbReference type="AlphaFoldDB" id="A0A9D1FB20"/>
<dbReference type="PANTHER" id="PTHR22931:SF9">
    <property type="entry name" value="PYRUVATE, PHOSPHATE DIKINASE 1, CHLOROPLASTIC"/>
    <property type="match status" value="1"/>
</dbReference>
<keyword evidence="8" id="KW-0418">Kinase</keyword>
<dbReference type="Gene3D" id="3.50.30.10">
    <property type="entry name" value="Phosphohistidine domain"/>
    <property type="match status" value="1"/>
</dbReference>
<dbReference type="GO" id="GO:0005524">
    <property type="term" value="F:ATP binding"/>
    <property type="evidence" value="ECO:0007669"/>
    <property type="project" value="UniProtKB-UniRule"/>
</dbReference>
<feature type="binding site" evidence="13">
    <location>
        <position position="561"/>
    </location>
    <ligand>
        <name>substrate</name>
    </ligand>
</feature>
<evidence type="ECO:0000313" key="18">
    <source>
        <dbReference type="EMBL" id="HIS65684.1"/>
    </source>
</evidence>
<keyword evidence="9" id="KW-0067">ATP-binding</keyword>
<dbReference type="Gene3D" id="3.20.20.60">
    <property type="entry name" value="Phosphoenolpyruvate-binding domains"/>
    <property type="match status" value="1"/>
</dbReference>
<dbReference type="EC" id="2.7.9.1" evidence="3 11"/>
<dbReference type="SUPFAM" id="SSF56059">
    <property type="entry name" value="Glutathione synthetase ATP-binding domain-like"/>
    <property type="match status" value="1"/>
</dbReference>
<dbReference type="SUPFAM" id="SSF51621">
    <property type="entry name" value="Phosphoenolpyruvate/pyruvate domain"/>
    <property type="match status" value="1"/>
</dbReference>
<evidence type="ECO:0000256" key="14">
    <source>
        <dbReference type="PIRSR" id="PIRSR000853-3"/>
    </source>
</evidence>
<evidence type="ECO:0000259" key="17">
    <source>
        <dbReference type="Pfam" id="PF02896"/>
    </source>
</evidence>
<feature type="active site" description="Tele-phosphohistidine intermediate" evidence="12">
    <location>
        <position position="455"/>
    </location>
</feature>
<evidence type="ECO:0000256" key="7">
    <source>
        <dbReference type="ARBA" id="ARBA00022741"/>
    </source>
</evidence>
<dbReference type="SUPFAM" id="SSF52009">
    <property type="entry name" value="Phosphohistidine domain"/>
    <property type="match status" value="1"/>
</dbReference>
<feature type="active site" description="Proton donor" evidence="12">
    <location>
        <position position="832"/>
    </location>
</feature>
<evidence type="ECO:0000256" key="11">
    <source>
        <dbReference type="PIRNR" id="PIRNR000853"/>
    </source>
</evidence>
<keyword evidence="10 14" id="KW-0460">Magnesium</keyword>
<dbReference type="InterPro" id="IPR008279">
    <property type="entry name" value="PEP-util_enz_mobile_dom"/>
</dbReference>
<keyword evidence="7" id="KW-0547">Nucleotide-binding</keyword>
<reference evidence="18" key="1">
    <citation type="submission" date="2020-10" db="EMBL/GenBank/DDBJ databases">
        <authorList>
            <person name="Gilroy R."/>
        </authorList>
    </citation>
    <scope>NUCLEOTIDE SEQUENCE</scope>
    <source>
        <strain evidence="18">ChiBcec16-1751</strain>
    </source>
</reference>